<organism evidence="2 3">
    <name type="scientific">Phytophthora lilii</name>
    <dbReference type="NCBI Taxonomy" id="2077276"/>
    <lineage>
        <taxon>Eukaryota</taxon>
        <taxon>Sar</taxon>
        <taxon>Stramenopiles</taxon>
        <taxon>Oomycota</taxon>
        <taxon>Peronosporomycetes</taxon>
        <taxon>Peronosporales</taxon>
        <taxon>Peronosporaceae</taxon>
        <taxon>Phytophthora</taxon>
    </lineage>
</organism>
<dbReference type="AlphaFoldDB" id="A0A9W6WV42"/>
<evidence type="ECO:0000313" key="3">
    <source>
        <dbReference type="Proteomes" id="UP001165083"/>
    </source>
</evidence>
<feature type="region of interest" description="Disordered" evidence="1">
    <location>
        <begin position="82"/>
        <end position="124"/>
    </location>
</feature>
<keyword evidence="3" id="KW-1185">Reference proteome</keyword>
<protein>
    <submittedName>
        <fullName evidence="2">Unnamed protein product</fullName>
    </submittedName>
</protein>
<reference evidence="2" key="1">
    <citation type="submission" date="2023-04" db="EMBL/GenBank/DDBJ databases">
        <title>Phytophthora lilii NBRC 32176.</title>
        <authorList>
            <person name="Ichikawa N."/>
            <person name="Sato H."/>
            <person name="Tonouchi N."/>
        </authorList>
    </citation>
    <scope>NUCLEOTIDE SEQUENCE</scope>
    <source>
        <strain evidence="2">NBRC 32176</strain>
    </source>
</reference>
<dbReference type="EMBL" id="BSXW01000282">
    <property type="protein sequence ID" value="GMF17431.1"/>
    <property type="molecule type" value="Genomic_DNA"/>
</dbReference>
<sequence>MEPLNNDERHLLLSPRPSPRPTPTAHERRHMVFDPPPLRRDAGENSLHFIQQQSTARSAAGNEILPITAPNALSPQCYSPYGSTTRSSIESWGSRRDVGDPLNGWEEVSPTYCKPHPVSSLGSS</sequence>
<comment type="caution">
    <text evidence="2">The sequence shown here is derived from an EMBL/GenBank/DDBJ whole genome shotgun (WGS) entry which is preliminary data.</text>
</comment>
<evidence type="ECO:0000313" key="2">
    <source>
        <dbReference type="EMBL" id="GMF17431.1"/>
    </source>
</evidence>
<name>A0A9W6WV42_9STRA</name>
<gene>
    <name evidence="2" type="ORF">Plil01_000636200</name>
</gene>
<dbReference type="Proteomes" id="UP001165083">
    <property type="component" value="Unassembled WGS sequence"/>
</dbReference>
<evidence type="ECO:0000256" key="1">
    <source>
        <dbReference type="SAM" id="MobiDB-lite"/>
    </source>
</evidence>
<feature type="compositionally biased region" description="Basic and acidic residues" evidence="1">
    <location>
        <begin position="1"/>
        <end position="11"/>
    </location>
</feature>
<proteinExistence type="predicted"/>
<feature type="region of interest" description="Disordered" evidence="1">
    <location>
        <begin position="1"/>
        <end position="42"/>
    </location>
</feature>
<accession>A0A9W6WV42</accession>
<feature type="compositionally biased region" description="Polar residues" evidence="1">
    <location>
        <begin position="82"/>
        <end position="91"/>
    </location>
</feature>